<feature type="compositionally biased region" description="Low complexity" evidence="2">
    <location>
        <begin position="1"/>
        <end position="12"/>
    </location>
</feature>
<evidence type="ECO:0008006" key="5">
    <source>
        <dbReference type="Google" id="ProtNLM"/>
    </source>
</evidence>
<sequence length="901" mass="101893">MSTKKVVSSQSVLKKKVATTSKLSTRKRDDSVERSVISKKEVPKTNVVKVNKEGRKDVKVKKITQDTSARKNLPHKSSKVTQDVKLKDTSVRKSAVNKTSLKMEIPSTPPSNRVTKSQFFPSKSLYSKAIKTTENISTKETLVKPIIVKNSKLKQVKEKPQDSPETSISERPRTATLRKGSIVNANIVGPEAPKHKKHREIKPESPQSDNYEDDFESYDSDFEAYSSSSSASASDLNNVSSGSETSISDNTENQPKEFTSTSKRSNSAGTEDERKLDSGNFDLPEQKHKQLLYNIKESIEKENSTIAVAGNPASLSDEGFEEAKSLQFINFAGAQEKFIRRKSAQLRRKRGQEILSMIRMDTYDFTLFNLEPIPYEKFIQTYGKTNSAQTSTQTGEDNVCEETQTDLIEVVSKWTQFPINFSKHDQTDSHFWNIYKSDLLGVGCDNTLKIDTNPIYDNDKLDSFIHSTGKLILRIQEESIRTIPQIVNNQSDIPFSEGTIHLNTINEIFKDCSVKCAAFATNNSNMFLAVHSKTINKVNDFKSIISLWNISYSQDPKNILISFNDVTACTFEFGNSELIIGGTNDGSLLIWNLESQNDFNTLIGCPNFSTDINSAHNSKVVAIESLTNYWDSTLNFNNNQRQVTHRKLSTLVKTILFQICSLDEDGEIILWNLVKKSKNDALIKNVHISLTKLYPDLVDLKCTDLIMDKRTINNIYVGTNYGNIIKYQFNGSKSNPKELLSELTTEVNCLEPCPFLPNYFLAGYKSGNINLLLNSTKKPLNILSNNEADFTKQSVQELQWSRNRPFVIYSKDETNSIHIWDLAQSDIFPVYSIPFRKEITCMKLSPLSMNNAKSSMEKSYMILGTSDGEIHLHVLSEEHTIETKEKYEEDIKTFVNYVNRL</sequence>
<feature type="compositionally biased region" description="Polar residues" evidence="2">
    <location>
        <begin position="236"/>
        <end position="269"/>
    </location>
</feature>
<dbReference type="OrthoDB" id="2162425at2759"/>
<evidence type="ECO:0000313" key="4">
    <source>
        <dbReference type="Proteomes" id="UP001154078"/>
    </source>
</evidence>
<evidence type="ECO:0000256" key="2">
    <source>
        <dbReference type="SAM" id="MobiDB-lite"/>
    </source>
</evidence>
<feature type="region of interest" description="Disordered" evidence="2">
    <location>
        <begin position="1"/>
        <end position="36"/>
    </location>
</feature>
<feature type="repeat" description="WD" evidence="1">
    <location>
        <begin position="575"/>
        <end position="601"/>
    </location>
</feature>
<dbReference type="GO" id="GO:0045504">
    <property type="term" value="F:dynein heavy chain binding"/>
    <property type="evidence" value="ECO:0007669"/>
    <property type="project" value="InterPro"/>
</dbReference>
<name>A0A9P0BAA3_BRAAE</name>
<feature type="compositionally biased region" description="Basic and acidic residues" evidence="2">
    <location>
        <begin position="155"/>
        <end position="173"/>
    </location>
</feature>
<dbReference type="InterPro" id="IPR001680">
    <property type="entry name" value="WD40_rpt"/>
</dbReference>
<proteinExistence type="predicted"/>
<feature type="region of interest" description="Disordered" evidence="2">
    <location>
        <begin position="64"/>
        <end position="84"/>
    </location>
</feature>
<dbReference type="InterPro" id="IPR036322">
    <property type="entry name" value="WD40_repeat_dom_sf"/>
</dbReference>
<dbReference type="PROSITE" id="PS50082">
    <property type="entry name" value="WD_REPEATS_2"/>
    <property type="match status" value="1"/>
</dbReference>
<evidence type="ECO:0000313" key="3">
    <source>
        <dbReference type="EMBL" id="CAH0559125.1"/>
    </source>
</evidence>
<dbReference type="InterPro" id="IPR042505">
    <property type="entry name" value="DYNC2I1"/>
</dbReference>
<protein>
    <recommendedName>
        <fullName evidence="5">WD repeat-containing protein 60</fullName>
    </recommendedName>
</protein>
<feature type="compositionally biased region" description="Acidic residues" evidence="2">
    <location>
        <begin position="210"/>
        <end position="222"/>
    </location>
</feature>
<dbReference type="Proteomes" id="UP001154078">
    <property type="component" value="Chromosome 6"/>
</dbReference>
<keyword evidence="1" id="KW-0853">WD repeat</keyword>
<accession>A0A9P0BAA3</accession>
<dbReference type="GO" id="GO:0005929">
    <property type="term" value="C:cilium"/>
    <property type="evidence" value="ECO:0007669"/>
    <property type="project" value="GOC"/>
</dbReference>
<dbReference type="EMBL" id="OV121137">
    <property type="protein sequence ID" value="CAH0559125.1"/>
    <property type="molecule type" value="Genomic_DNA"/>
</dbReference>
<dbReference type="AlphaFoldDB" id="A0A9P0BAA3"/>
<gene>
    <name evidence="3" type="ORF">MELIAE_LOCUS9280</name>
</gene>
<feature type="compositionally biased region" description="Low complexity" evidence="2">
    <location>
        <begin position="223"/>
        <end position="235"/>
    </location>
</feature>
<feature type="region of interest" description="Disordered" evidence="2">
    <location>
        <begin position="153"/>
        <end position="283"/>
    </location>
</feature>
<dbReference type="GO" id="GO:0045503">
    <property type="term" value="F:dynein light chain binding"/>
    <property type="evidence" value="ECO:0007669"/>
    <property type="project" value="InterPro"/>
</dbReference>
<organism evidence="3 4">
    <name type="scientific">Brassicogethes aeneus</name>
    <name type="common">Rape pollen beetle</name>
    <name type="synonym">Meligethes aeneus</name>
    <dbReference type="NCBI Taxonomy" id="1431903"/>
    <lineage>
        <taxon>Eukaryota</taxon>
        <taxon>Metazoa</taxon>
        <taxon>Ecdysozoa</taxon>
        <taxon>Arthropoda</taxon>
        <taxon>Hexapoda</taxon>
        <taxon>Insecta</taxon>
        <taxon>Pterygota</taxon>
        <taxon>Neoptera</taxon>
        <taxon>Endopterygota</taxon>
        <taxon>Coleoptera</taxon>
        <taxon>Polyphaga</taxon>
        <taxon>Cucujiformia</taxon>
        <taxon>Nitidulidae</taxon>
        <taxon>Meligethinae</taxon>
        <taxon>Brassicogethes</taxon>
    </lineage>
</organism>
<dbReference type="PANTHER" id="PTHR16022:SF0">
    <property type="entry name" value="CYTOPLASMIC DYNEIN 2 INTERMEDIATE CHAIN 1"/>
    <property type="match status" value="1"/>
</dbReference>
<dbReference type="InterPro" id="IPR015943">
    <property type="entry name" value="WD40/YVTN_repeat-like_dom_sf"/>
</dbReference>
<evidence type="ECO:0000256" key="1">
    <source>
        <dbReference type="PROSITE-ProRule" id="PRU00221"/>
    </source>
</evidence>
<reference evidence="3" key="1">
    <citation type="submission" date="2021-12" db="EMBL/GenBank/DDBJ databases">
        <authorList>
            <person name="King R."/>
        </authorList>
    </citation>
    <scope>NUCLEOTIDE SEQUENCE</scope>
</reference>
<dbReference type="GO" id="GO:0005868">
    <property type="term" value="C:cytoplasmic dynein complex"/>
    <property type="evidence" value="ECO:0007669"/>
    <property type="project" value="InterPro"/>
</dbReference>
<feature type="compositionally biased region" description="Basic and acidic residues" evidence="2">
    <location>
        <begin position="26"/>
        <end position="36"/>
    </location>
</feature>
<keyword evidence="4" id="KW-1185">Reference proteome</keyword>
<dbReference type="PANTHER" id="PTHR16022">
    <property type="entry name" value="WD REPEAT DOMAIN 60"/>
    <property type="match status" value="1"/>
</dbReference>
<dbReference type="SUPFAM" id="SSF50978">
    <property type="entry name" value="WD40 repeat-like"/>
    <property type="match status" value="1"/>
</dbReference>
<dbReference type="Gene3D" id="2.130.10.10">
    <property type="entry name" value="YVTN repeat-like/Quinoprotein amine dehydrogenase"/>
    <property type="match status" value="2"/>
</dbReference>
<dbReference type="GO" id="GO:0042073">
    <property type="term" value="P:intraciliary transport"/>
    <property type="evidence" value="ECO:0007669"/>
    <property type="project" value="InterPro"/>
</dbReference>